<keyword evidence="10" id="KW-0472">Membrane</keyword>
<organism evidence="11">
    <name type="scientific">Ammi majus</name>
    <name type="common">Bishop's weed</name>
    <dbReference type="NCBI Taxonomy" id="48026"/>
    <lineage>
        <taxon>Eukaryota</taxon>
        <taxon>Viridiplantae</taxon>
        <taxon>Streptophyta</taxon>
        <taxon>Embryophyta</taxon>
        <taxon>Tracheophyta</taxon>
        <taxon>Spermatophyta</taxon>
        <taxon>Magnoliopsida</taxon>
        <taxon>eudicotyledons</taxon>
        <taxon>Gunneridae</taxon>
        <taxon>Pentapetalae</taxon>
        <taxon>asterids</taxon>
        <taxon>campanulids</taxon>
        <taxon>Apiales</taxon>
        <taxon>Apiaceae</taxon>
        <taxon>Apioideae</taxon>
        <taxon>apioid superclade</taxon>
        <taxon>Apieae</taxon>
        <taxon>Ammi</taxon>
    </lineage>
</organism>
<gene>
    <name evidence="11" type="primary">CYP71D98</name>
</gene>
<comment type="function">
    <text evidence="7">Probable heme-thiolate monooxygenase.</text>
</comment>
<evidence type="ECO:0000256" key="3">
    <source>
        <dbReference type="ARBA" id="ARBA00022723"/>
    </source>
</evidence>
<dbReference type="PANTHER" id="PTHR47953:SF16">
    <property type="entry name" value="CYTOCHROME P450 71D8"/>
    <property type="match status" value="1"/>
</dbReference>
<keyword evidence="2 8" id="KW-0349">Heme</keyword>
<proteinExistence type="inferred from homology"/>
<evidence type="ECO:0000256" key="2">
    <source>
        <dbReference type="ARBA" id="ARBA00022617"/>
    </source>
</evidence>
<dbReference type="PANTHER" id="PTHR47953">
    <property type="entry name" value="OS08G0105600 PROTEIN"/>
    <property type="match status" value="1"/>
</dbReference>
<keyword evidence="3 8" id="KW-0479">Metal-binding</keyword>
<evidence type="ECO:0000256" key="10">
    <source>
        <dbReference type="SAM" id="Phobius"/>
    </source>
</evidence>
<dbReference type="PROSITE" id="PS00086">
    <property type="entry name" value="CYTOCHROME_P450"/>
    <property type="match status" value="1"/>
</dbReference>
<evidence type="ECO:0000256" key="5">
    <source>
        <dbReference type="ARBA" id="ARBA00023004"/>
    </source>
</evidence>
<evidence type="ECO:0000256" key="8">
    <source>
        <dbReference type="PIRSR" id="PIRSR602401-1"/>
    </source>
</evidence>
<dbReference type="GO" id="GO:0004497">
    <property type="term" value="F:monooxygenase activity"/>
    <property type="evidence" value="ECO:0007669"/>
    <property type="project" value="UniProtKB-KW"/>
</dbReference>
<comment type="similarity">
    <text evidence="1 9">Belongs to the cytochrome P450 family.</text>
</comment>
<comment type="cofactor">
    <cofactor evidence="8">
        <name>heme</name>
        <dbReference type="ChEBI" id="CHEBI:30413"/>
    </cofactor>
</comment>
<evidence type="ECO:0000313" key="11">
    <source>
        <dbReference type="EMBL" id="ABO32531.1"/>
    </source>
</evidence>
<evidence type="ECO:0000256" key="6">
    <source>
        <dbReference type="ARBA" id="ARBA00023033"/>
    </source>
</evidence>
<name>D2CGS2_AMMMJ</name>
<dbReference type="FunFam" id="1.10.630.10:FF:000043">
    <property type="entry name" value="Cytochrome P450 99A2"/>
    <property type="match status" value="1"/>
</dbReference>
<dbReference type="GO" id="GO:0020037">
    <property type="term" value="F:heme binding"/>
    <property type="evidence" value="ECO:0007669"/>
    <property type="project" value="InterPro"/>
</dbReference>
<dbReference type="InterPro" id="IPR052306">
    <property type="entry name" value="CYP450_71D"/>
</dbReference>
<dbReference type="InterPro" id="IPR036396">
    <property type="entry name" value="Cyt_P450_sf"/>
</dbReference>
<keyword evidence="5 8" id="KW-0408">Iron</keyword>
<feature type="transmembrane region" description="Helical" evidence="10">
    <location>
        <begin position="6"/>
        <end position="24"/>
    </location>
</feature>
<keyword evidence="4 9" id="KW-0560">Oxidoreductase</keyword>
<accession>D2CGS2</accession>
<dbReference type="InterPro" id="IPR001128">
    <property type="entry name" value="Cyt_P450"/>
</dbReference>
<dbReference type="PRINTS" id="PR00385">
    <property type="entry name" value="P450"/>
</dbReference>
<dbReference type="Gene3D" id="1.10.630.10">
    <property type="entry name" value="Cytochrome P450"/>
    <property type="match status" value="1"/>
</dbReference>
<evidence type="ECO:0000256" key="1">
    <source>
        <dbReference type="ARBA" id="ARBA00010617"/>
    </source>
</evidence>
<keyword evidence="10" id="KW-1133">Transmembrane helix</keyword>
<dbReference type="GO" id="GO:0016705">
    <property type="term" value="F:oxidoreductase activity, acting on paired donors, with incorporation or reduction of molecular oxygen"/>
    <property type="evidence" value="ECO:0007669"/>
    <property type="project" value="InterPro"/>
</dbReference>
<dbReference type="InterPro" id="IPR017972">
    <property type="entry name" value="Cyt_P450_CS"/>
</dbReference>
<keyword evidence="10" id="KW-0812">Transmembrane</keyword>
<dbReference type="PRINTS" id="PR00463">
    <property type="entry name" value="EP450I"/>
</dbReference>
<dbReference type="InterPro" id="IPR002401">
    <property type="entry name" value="Cyt_P450_E_grp-I"/>
</dbReference>
<dbReference type="GO" id="GO:0051762">
    <property type="term" value="P:sesquiterpene biosynthetic process"/>
    <property type="evidence" value="ECO:0007669"/>
    <property type="project" value="UniProtKB-ARBA"/>
</dbReference>
<dbReference type="AlphaFoldDB" id="D2CGS2"/>
<dbReference type="SUPFAM" id="SSF48264">
    <property type="entry name" value="Cytochrome P450"/>
    <property type="match status" value="1"/>
</dbReference>
<sequence length="514" mass="57687">MELPSPFAVASSLLVITFLLFHIVKKSKQQSKSNLPPGLWKLPVFGNLFQVAGKIPHRGLRKLADKFGPLMHLQLGEISAIVISDPRVAKEVLRTHDLAFADRPVVLLGNIILANCRDIVLALYGDYWRQMRKICTLELLSANKVRSFRSIREDETWKLIQSIKLSSGSSLVDVSHKVSALANAVTCRATIGQACKYQDELIELVEEIAYLGSGFFLADLFPSIFFLPTLSGMKPALKKIRKKLDVIFDNIIKEHNDKLSRRKKGSEIDAEEEDLVDVLLRINDSQRLEFPISSGDIQGLVLDMLTAGTDTSSAVLEWAMSELMRNPKVMKKVQSEVREVVKGKEKIEEADIQNMSYLKLVVKETLRLHAPVPLLLPRECRKECEINGYTIPVGTKVMVNVWAIARDPECWDDAESFIPERFENSSVDYIGANFEFLPFGAGRRMCAGISFGIATVELPLAQLLHSFDWKLPNEMKPEDLDMDETNAATCKRKNNLMLIATDCSHTIESVTEVS</sequence>
<dbReference type="Pfam" id="PF00067">
    <property type="entry name" value="p450"/>
    <property type="match status" value="1"/>
</dbReference>
<dbReference type="EMBL" id="EF127865">
    <property type="protein sequence ID" value="ABO32531.1"/>
    <property type="molecule type" value="Genomic_DNA"/>
</dbReference>
<dbReference type="CDD" id="cd11072">
    <property type="entry name" value="CYP71-like"/>
    <property type="match status" value="1"/>
</dbReference>
<reference evidence="11" key="1">
    <citation type="submission" date="2006-11" db="EMBL/GenBank/DDBJ databases">
        <title>Cytochrome P450-dependent monooxygenases of the furanocoumarin biosynthesis from Ammi majus L.</title>
        <authorList>
            <person name="Kellner S."/>
            <person name="Matern U."/>
        </authorList>
    </citation>
    <scope>NUCLEOTIDE SEQUENCE</scope>
</reference>
<dbReference type="GO" id="GO:0005506">
    <property type="term" value="F:iron ion binding"/>
    <property type="evidence" value="ECO:0007669"/>
    <property type="project" value="InterPro"/>
</dbReference>
<feature type="binding site" description="axial binding residue" evidence="8">
    <location>
        <position position="446"/>
    </location>
    <ligand>
        <name>heme</name>
        <dbReference type="ChEBI" id="CHEBI:30413"/>
    </ligand>
    <ligandPart>
        <name>Fe</name>
        <dbReference type="ChEBI" id="CHEBI:18248"/>
    </ligandPart>
</feature>
<keyword evidence="6 9" id="KW-0503">Monooxygenase</keyword>
<evidence type="ECO:0000256" key="4">
    <source>
        <dbReference type="ARBA" id="ARBA00023002"/>
    </source>
</evidence>
<evidence type="ECO:0000256" key="7">
    <source>
        <dbReference type="ARBA" id="ARBA00058314"/>
    </source>
</evidence>
<evidence type="ECO:0000256" key="9">
    <source>
        <dbReference type="RuleBase" id="RU000461"/>
    </source>
</evidence>
<protein>
    <submittedName>
        <fullName evidence="11">Cytochrome P450-dependent monooxygenase-like protein</fullName>
    </submittedName>
</protein>